<dbReference type="CDD" id="cd02440">
    <property type="entry name" value="AdoMet_MTases"/>
    <property type="match status" value="1"/>
</dbReference>
<keyword evidence="2" id="KW-0489">Methyltransferase</keyword>
<proteinExistence type="predicted"/>
<dbReference type="GO" id="GO:0032259">
    <property type="term" value="P:methylation"/>
    <property type="evidence" value="ECO:0007669"/>
    <property type="project" value="UniProtKB-KW"/>
</dbReference>
<evidence type="ECO:0000259" key="1">
    <source>
        <dbReference type="Pfam" id="PF08241"/>
    </source>
</evidence>
<dbReference type="OrthoDB" id="323463at2"/>
<dbReference type="InterPro" id="IPR013216">
    <property type="entry name" value="Methyltransf_11"/>
</dbReference>
<dbReference type="EMBL" id="SLWY01000004">
    <property type="protein sequence ID" value="TCO82799.1"/>
    <property type="molecule type" value="Genomic_DNA"/>
</dbReference>
<dbReference type="Proteomes" id="UP000295765">
    <property type="component" value="Unassembled WGS sequence"/>
</dbReference>
<dbReference type="SUPFAM" id="SSF53335">
    <property type="entry name" value="S-adenosyl-L-methionine-dependent methyltransferases"/>
    <property type="match status" value="1"/>
</dbReference>
<evidence type="ECO:0000313" key="3">
    <source>
        <dbReference type="Proteomes" id="UP000295765"/>
    </source>
</evidence>
<feature type="domain" description="Methyltransferase type 11" evidence="1">
    <location>
        <begin position="44"/>
        <end position="136"/>
    </location>
</feature>
<reference evidence="2 3" key="1">
    <citation type="submission" date="2019-03" db="EMBL/GenBank/DDBJ databases">
        <title>Genomic Encyclopedia of Type Strains, Phase IV (KMG-IV): sequencing the most valuable type-strain genomes for metagenomic binning, comparative biology and taxonomic classification.</title>
        <authorList>
            <person name="Goeker M."/>
        </authorList>
    </citation>
    <scope>NUCLEOTIDE SEQUENCE [LARGE SCALE GENOMIC DNA]</scope>
    <source>
        <strain evidence="2 3">DSM 25287</strain>
    </source>
</reference>
<dbReference type="RefSeq" id="WP_132539380.1">
    <property type="nucleotide sequence ID" value="NZ_SLWY01000004.1"/>
</dbReference>
<dbReference type="PANTHER" id="PTHR42912:SF93">
    <property type="entry name" value="N6-ADENOSINE-METHYLTRANSFERASE TMT1A"/>
    <property type="match status" value="1"/>
</dbReference>
<keyword evidence="3" id="KW-1185">Reference proteome</keyword>
<comment type="caution">
    <text evidence="2">The sequence shown here is derived from an EMBL/GenBank/DDBJ whole genome shotgun (WGS) entry which is preliminary data.</text>
</comment>
<dbReference type="PANTHER" id="PTHR42912">
    <property type="entry name" value="METHYLTRANSFERASE"/>
    <property type="match status" value="1"/>
</dbReference>
<dbReference type="AlphaFoldDB" id="A0A4R2LE24"/>
<dbReference type="Pfam" id="PF08241">
    <property type="entry name" value="Methyltransf_11"/>
    <property type="match status" value="1"/>
</dbReference>
<gene>
    <name evidence="2" type="ORF">EV699_104191</name>
</gene>
<sequence>MSLRSAYTLFAPLYDAVVATATAPARQASVAALAAFAPATVLIAGIGTGLDIPALPLGPRYTAFDLTPAMLARARRRAGGRPELALQLETGDAQALAYADAQFDAVLLHLIVAVVPEPVRVLAETARVLRPGGRAFVFDKFLRPGQRAPLRRALSPLLGRLASRTDVVFEAVCPPALRVLDDRPALAGGWFRRIVVEKG</sequence>
<keyword evidence="2" id="KW-0808">Transferase</keyword>
<dbReference type="GO" id="GO:0008757">
    <property type="term" value="F:S-adenosylmethionine-dependent methyltransferase activity"/>
    <property type="evidence" value="ECO:0007669"/>
    <property type="project" value="InterPro"/>
</dbReference>
<evidence type="ECO:0000313" key="2">
    <source>
        <dbReference type="EMBL" id="TCO82799.1"/>
    </source>
</evidence>
<name>A0A4R2LE24_9GAMM</name>
<accession>A0A4R2LE24</accession>
<protein>
    <submittedName>
        <fullName evidence="2">Methyltransferase family protein</fullName>
    </submittedName>
</protein>
<dbReference type="InterPro" id="IPR029063">
    <property type="entry name" value="SAM-dependent_MTases_sf"/>
</dbReference>
<organism evidence="2 3">
    <name type="scientific">Plasticicumulans lactativorans</name>
    <dbReference type="NCBI Taxonomy" id="1133106"/>
    <lineage>
        <taxon>Bacteria</taxon>
        <taxon>Pseudomonadati</taxon>
        <taxon>Pseudomonadota</taxon>
        <taxon>Gammaproteobacteria</taxon>
        <taxon>Candidatus Competibacteraceae</taxon>
        <taxon>Plasticicumulans</taxon>
    </lineage>
</organism>
<dbReference type="InterPro" id="IPR050508">
    <property type="entry name" value="Methyltransf_Superfamily"/>
</dbReference>
<dbReference type="Gene3D" id="3.40.50.150">
    <property type="entry name" value="Vaccinia Virus protein VP39"/>
    <property type="match status" value="1"/>
</dbReference>